<dbReference type="RefSeq" id="WP_023401383.1">
    <property type="nucleotide sequence ID" value="NZ_AUSV01000128.1"/>
</dbReference>
<evidence type="ECO:0000256" key="1">
    <source>
        <dbReference type="SAM" id="Phobius"/>
    </source>
</evidence>
<dbReference type="GeneID" id="29918784"/>
<name>V4HT59_PSEL2</name>
<accession>V4HT59</accession>
<dbReference type="PATRIC" id="fig|1353533.3.peg.4547"/>
<keyword evidence="1" id="KW-1133">Transmembrane helix</keyword>
<proteinExistence type="predicted"/>
<comment type="caution">
    <text evidence="2">The sequence shown here is derived from an EMBL/GenBank/DDBJ whole genome shotgun (WGS) entry which is preliminary data.</text>
</comment>
<protein>
    <submittedName>
        <fullName evidence="2">Uncharacterized protein</fullName>
    </submittedName>
</protein>
<dbReference type="EMBL" id="AUSV01000128">
    <property type="protein sequence ID" value="ESP91119.1"/>
    <property type="molecule type" value="Genomic_DNA"/>
</dbReference>
<dbReference type="AlphaFoldDB" id="V4HT59"/>
<dbReference type="Proteomes" id="UP000017820">
    <property type="component" value="Unassembled WGS sequence"/>
</dbReference>
<keyword evidence="1" id="KW-0472">Membrane</keyword>
<feature type="transmembrane region" description="Helical" evidence="1">
    <location>
        <begin position="58"/>
        <end position="77"/>
    </location>
</feature>
<sequence>MNHYIIKGHDYTAFRETQDELEALHLDTEDVSALCDNKAHPLHDCLTNHIVGILKSELVVLIAIIVSAYFAVTWILIPPTAAVVGTVVLALFSIWVCGMVGSDLMRYYMMCRDFTQGERHPLVLHVEIDDNQHDTLNKVMQKHPQMHIQKLQ</sequence>
<keyword evidence="1" id="KW-0812">Transmembrane</keyword>
<evidence type="ECO:0000313" key="2">
    <source>
        <dbReference type="EMBL" id="ESP91119.1"/>
    </source>
</evidence>
<evidence type="ECO:0000313" key="3">
    <source>
        <dbReference type="Proteomes" id="UP000017820"/>
    </source>
</evidence>
<feature type="transmembrane region" description="Helical" evidence="1">
    <location>
        <begin position="83"/>
        <end position="102"/>
    </location>
</feature>
<gene>
    <name evidence="2" type="ORF">PL2TA16_01126</name>
</gene>
<reference evidence="2 3" key="1">
    <citation type="submission" date="2013-07" db="EMBL/GenBank/DDBJ databases">
        <title>Draft genome sequence of Pseudoalteromonas luteoviolacea 2ta16.</title>
        <authorList>
            <person name="Allen E.E."/>
            <person name="Azam F."/>
            <person name="Podell S."/>
        </authorList>
    </citation>
    <scope>NUCLEOTIDE SEQUENCE [LARGE SCALE GENOMIC DNA]</scope>
    <source>
        <strain evidence="2 3">2ta16</strain>
    </source>
</reference>
<organism evidence="2 3">
    <name type="scientific">Pseudoalteromonas luteoviolacea (strain 2ta16)</name>
    <dbReference type="NCBI Taxonomy" id="1353533"/>
    <lineage>
        <taxon>Bacteria</taxon>
        <taxon>Pseudomonadati</taxon>
        <taxon>Pseudomonadota</taxon>
        <taxon>Gammaproteobacteria</taxon>
        <taxon>Alteromonadales</taxon>
        <taxon>Pseudoalteromonadaceae</taxon>
        <taxon>Pseudoalteromonas</taxon>
    </lineage>
</organism>